<accession>I6Z530</accession>
<dbReference type="Pfam" id="PF14329">
    <property type="entry name" value="DUF4386"/>
    <property type="match status" value="1"/>
</dbReference>
<dbReference type="RefSeq" id="WP_014855696.1">
    <property type="nucleotide sequence ID" value="NC_018178.1"/>
</dbReference>
<evidence type="ECO:0000313" key="3">
    <source>
        <dbReference type="Proteomes" id="UP000009011"/>
    </source>
</evidence>
<feature type="transmembrane region" description="Helical" evidence="1">
    <location>
        <begin position="168"/>
        <end position="191"/>
    </location>
</feature>
<sequence length="229" mass="25481">MGKGNKSRYIKYAKVAGALYLVIIAAGLFSEFFVRSKIILKDSVATVENITLFQSLYRAGFVADTLMVTADIIIAILFYIIFRKVNKYLSLTAAVFRLTQALLICVSLLFYFAPLIMLDSINPEIHETITPGLFIELHAYGYDFGLIFFGASNLILGYLIVKSGIIPVILGYGLSTAAVVYILGSFIRFLFPDIFFLIQPLYLIPLIAELSVGIWLLFKGVDMNNLSSL</sequence>
<dbReference type="STRING" id="1191523.MROS_1020"/>
<dbReference type="OrthoDB" id="1160166at2"/>
<feature type="transmembrane region" description="Helical" evidence="1">
    <location>
        <begin position="61"/>
        <end position="82"/>
    </location>
</feature>
<dbReference type="eggNOG" id="ENOG502ZF5I">
    <property type="taxonomic scope" value="Bacteria"/>
</dbReference>
<feature type="transmembrane region" description="Helical" evidence="1">
    <location>
        <begin position="94"/>
        <end position="117"/>
    </location>
</feature>
<keyword evidence="1" id="KW-0472">Membrane</keyword>
<dbReference type="InterPro" id="IPR025495">
    <property type="entry name" value="DUF4386"/>
</dbReference>
<feature type="transmembrane region" description="Helical" evidence="1">
    <location>
        <begin position="137"/>
        <end position="161"/>
    </location>
</feature>
<keyword evidence="3" id="KW-1185">Reference proteome</keyword>
<dbReference type="HOGENOM" id="CLU_098561_1_0_10"/>
<proteinExistence type="predicted"/>
<dbReference type="KEGG" id="mro:MROS_1020"/>
<dbReference type="EMBL" id="CP003557">
    <property type="protein sequence ID" value="AFN74260.1"/>
    <property type="molecule type" value="Genomic_DNA"/>
</dbReference>
<gene>
    <name evidence="2" type="ordered locus">MROS_1020</name>
</gene>
<protein>
    <recommendedName>
        <fullName evidence="4">DUF4386 domain-containing protein</fullName>
    </recommendedName>
</protein>
<dbReference type="Proteomes" id="UP000009011">
    <property type="component" value="Chromosome"/>
</dbReference>
<keyword evidence="1" id="KW-0812">Transmembrane</keyword>
<evidence type="ECO:0000256" key="1">
    <source>
        <dbReference type="SAM" id="Phobius"/>
    </source>
</evidence>
<feature type="transmembrane region" description="Helical" evidence="1">
    <location>
        <begin position="197"/>
        <end position="218"/>
    </location>
</feature>
<keyword evidence="1" id="KW-1133">Transmembrane helix</keyword>
<feature type="transmembrane region" description="Helical" evidence="1">
    <location>
        <begin position="12"/>
        <end position="34"/>
    </location>
</feature>
<organism evidence="2 3">
    <name type="scientific">Melioribacter roseus (strain DSM 23840 / JCM 17771 / VKM B-2668 / P3M-2)</name>
    <dbReference type="NCBI Taxonomy" id="1191523"/>
    <lineage>
        <taxon>Bacteria</taxon>
        <taxon>Pseudomonadati</taxon>
        <taxon>Ignavibacteriota</taxon>
        <taxon>Ignavibacteria</taxon>
        <taxon>Ignavibacteriales</taxon>
        <taxon>Melioribacteraceae</taxon>
        <taxon>Melioribacter</taxon>
    </lineage>
</organism>
<name>I6Z530_MELRP</name>
<evidence type="ECO:0008006" key="4">
    <source>
        <dbReference type="Google" id="ProtNLM"/>
    </source>
</evidence>
<dbReference type="PATRIC" id="fig|1191523.3.peg.1079"/>
<dbReference type="AlphaFoldDB" id="I6Z530"/>
<reference evidence="2 3" key="1">
    <citation type="journal article" date="2013" name="PLoS ONE">
        <title>Genomic analysis of Melioribacter roseus, facultatively anaerobic organotrophic bacterium representing a novel deep lineage within Bacteriodetes/Chlorobi group.</title>
        <authorList>
            <person name="Kadnikov V.V."/>
            <person name="Mardanov A.V."/>
            <person name="Podosokorskaya O.A."/>
            <person name="Gavrilov S.N."/>
            <person name="Kublanov I.V."/>
            <person name="Beletsky A.V."/>
            <person name="Bonch-Osmolovskaya E.A."/>
            <person name="Ravin N.V."/>
        </authorList>
    </citation>
    <scope>NUCLEOTIDE SEQUENCE [LARGE SCALE GENOMIC DNA]</scope>
    <source>
        <strain evidence="3">JCM 17771 / P3M-2</strain>
    </source>
</reference>
<evidence type="ECO:0000313" key="2">
    <source>
        <dbReference type="EMBL" id="AFN74260.1"/>
    </source>
</evidence>